<protein>
    <recommendedName>
        <fullName evidence="3">Kelch-type beta propeller</fullName>
    </recommendedName>
</protein>
<dbReference type="Proteomes" id="UP000265618">
    <property type="component" value="Unassembled WGS sequence"/>
</dbReference>
<evidence type="ECO:0008006" key="3">
    <source>
        <dbReference type="Google" id="ProtNLM"/>
    </source>
</evidence>
<name>A0A391P0G7_9EUKA</name>
<gene>
    <name evidence="1" type="ORF">KIPB_001780</name>
</gene>
<dbReference type="SUPFAM" id="SSF50965">
    <property type="entry name" value="Galactose oxidase, central domain"/>
    <property type="match status" value="1"/>
</dbReference>
<keyword evidence="2" id="KW-1185">Reference proteome</keyword>
<accession>A0A391P0G7</accession>
<comment type="caution">
    <text evidence="1">The sequence shown here is derived from an EMBL/GenBank/DDBJ whole genome shotgun (WGS) entry which is preliminary data.</text>
</comment>
<reference evidence="1 2" key="1">
    <citation type="journal article" date="2018" name="PLoS ONE">
        <title>The draft genome of Kipferlia bialata reveals reductive genome evolution in fornicate parasites.</title>
        <authorList>
            <person name="Tanifuji G."/>
            <person name="Takabayashi S."/>
            <person name="Kume K."/>
            <person name="Takagi M."/>
            <person name="Nakayama T."/>
            <person name="Kamikawa R."/>
            <person name="Inagaki Y."/>
            <person name="Hashimoto T."/>
        </authorList>
    </citation>
    <scope>NUCLEOTIDE SEQUENCE [LARGE SCALE GENOMIC DNA]</scope>
    <source>
        <strain evidence="1">NY0173</strain>
    </source>
</reference>
<sequence>MEQLPLWFTKSLRIPFDVYPFPHGCIRTGHNEVLVETHDSKGRLALALVRLLSDGSIERDIINTPDWGFKTSVCSGVCHGGEVYIYTNRPGFDVYVLDLATHTWREVCVPLSVNGREICLFGGKHQRPHMISVDEHVVIVAHGYTRHPSGVWDPPLVGTWRYDPESGTVTCTGHTTWCTNYTCIDAVFHTGGSTYAVMHDGDESSELRMTSCDSKWRPASQSPECITRRLTGEYPVSEMIGRLCVYGPVETVSFESYEKVVLAWDSVSGQWSVLGVADWYRTVLFSPQEVLWSEDGGNRSIVRHLHQGIVCPDDSMGWAVVRDCK</sequence>
<dbReference type="EMBL" id="BDIP01000265">
    <property type="protein sequence ID" value="GCA62182.1"/>
    <property type="molecule type" value="Genomic_DNA"/>
</dbReference>
<dbReference type="InterPro" id="IPR011043">
    <property type="entry name" value="Gal_Oxase/kelch_b-propeller"/>
</dbReference>
<evidence type="ECO:0000313" key="2">
    <source>
        <dbReference type="Proteomes" id="UP000265618"/>
    </source>
</evidence>
<proteinExistence type="predicted"/>
<organism evidence="1 2">
    <name type="scientific">Kipferlia bialata</name>
    <dbReference type="NCBI Taxonomy" id="797122"/>
    <lineage>
        <taxon>Eukaryota</taxon>
        <taxon>Metamonada</taxon>
        <taxon>Carpediemonas-like organisms</taxon>
        <taxon>Kipferlia</taxon>
    </lineage>
</organism>
<dbReference type="AlphaFoldDB" id="A0A391P0G7"/>
<evidence type="ECO:0000313" key="1">
    <source>
        <dbReference type="EMBL" id="GCA62182.1"/>
    </source>
</evidence>